<sequence>MLLLKKKIRGCGSKPGRDENLDPGIERRQVETRRKLDLGLNTKKSLPIRPVLPATSYLSYLQILPVTSYLSYQQILPVLPNSSNFHSSYLLYLTRSPDMS</sequence>
<dbReference type="Proteomes" id="UP001292094">
    <property type="component" value="Unassembled WGS sequence"/>
</dbReference>
<protein>
    <submittedName>
        <fullName evidence="1">Uncharacterized protein</fullName>
    </submittedName>
</protein>
<proteinExistence type="predicted"/>
<name>A0AAE1TNL0_9EUCA</name>
<reference evidence="1" key="1">
    <citation type="submission" date="2023-11" db="EMBL/GenBank/DDBJ databases">
        <title>Genome assemblies of two species of porcelain crab, Petrolisthes cinctipes and Petrolisthes manimaculis (Anomura: Porcellanidae).</title>
        <authorList>
            <person name="Angst P."/>
        </authorList>
    </citation>
    <scope>NUCLEOTIDE SEQUENCE</scope>
    <source>
        <strain evidence="1">PB745_02</strain>
        <tissue evidence="1">Gill</tissue>
    </source>
</reference>
<evidence type="ECO:0000313" key="2">
    <source>
        <dbReference type="Proteomes" id="UP001292094"/>
    </source>
</evidence>
<dbReference type="EMBL" id="JAWZYT010005006">
    <property type="protein sequence ID" value="KAK4291917.1"/>
    <property type="molecule type" value="Genomic_DNA"/>
</dbReference>
<keyword evidence="2" id="KW-1185">Reference proteome</keyword>
<evidence type="ECO:0000313" key="1">
    <source>
        <dbReference type="EMBL" id="KAK4291917.1"/>
    </source>
</evidence>
<organism evidence="1 2">
    <name type="scientific">Petrolisthes manimaculis</name>
    <dbReference type="NCBI Taxonomy" id="1843537"/>
    <lineage>
        <taxon>Eukaryota</taxon>
        <taxon>Metazoa</taxon>
        <taxon>Ecdysozoa</taxon>
        <taxon>Arthropoda</taxon>
        <taxon>Crustacea</taxon>
        <taxon>Multicrustacea</taxon>
        <taxon>Malacostraca</taxon>
        <taxon>Eumalacostraca</taxon>
        <taxon>Eucarida</taxon>
        <taxon>Decapoda</taxon>
        <taxon>Pleocyemata</taxon>
        <taxon>Anomura</taxon>
        <taxon>Galatheoidea</taxon>
        <taxon>Porcellanidae</taxon>
        <taxon>Petrolisthes</taxon>
    </lineage>
</organism>
<dbReference type="AlphaFoldDB" id="A0AAE1TNL0"/>
<accession>A0AAE1TNL0</accession>
<gene>
    <name evidence="1" type="ORF">Pmani_035283</name>
</gene>
<comment type="caution">
    <text evidence="1">The sequence shown here is derived from an EMBL/GenBank/DDBJ whole genome shotgun (WGS) entry which is preliminary data.</text>
</comment>